<evidence type="ECO:0000313" key="1">
    <source>
        <dbReference type="EMBL" id="SVC52403.1"/>
    </source>
</evidence>
<protein>
    <recommendedName>
        <fullName evidence="2">DUF3244 domain-containing protein</fullName>
    </recommendedName>
</protein>
<proteinExistence type="predicted"/>
<reference evidence="1" key="1">
    <citation type="submission" date="2018-05" db="EMBL/GenBank/DDBJ databases">
        <authorList>
            <person name="Lanie J.A."/>
            <person name="Ng W.-L."/>
            <person name="Kazmierczak K.M."/>
            <person name="Andrzejewski T.M."/>
            <person name="Davidsen T.M."/>
            <person name="Wayne K.J."/>
            <person name="Tettelin H."/>
            <person name="Glass J.I."/>
            <person name="Rusch D."/>
            <person name="Podicherti R."/>
            <person name="Tsui H.-C.T."/>
            <person name="Winkler M.E."/>
        </authorList>
    </citation>
    <scope>NUCLEOTIDE SEQUENCE</scope>
</reference>
<accession>A0A382MTU2</accession>
<sequence>MILMKNQNHLLLFTLFLLFLPINALADSVNISIDLPIYTKSDILTIYGNISSETSFQIIITDPDGEIVFDEEIIELAGDFSHNFIMGELELNRSGTYDISVIYN</sequence>
<dbReference type="AlphaFoldDB" id="A0A382MTU2"/>
<feature type="non-terminal residue" evidence="1">
    <location>
        <position position="104"/>
    </location>
</feature>
<evidence type="ECO:0008006" key="2">
    <source>
        <dbReference type="Google" id="ProtNLM"/>
    </source>
</evidence>
<gene>
    <name evidence="1" type="ORF">METZ01_LOCUS305257</name>
</gene>
<name>A0A382MTU2_9ZZZZ</name>
<organism evidence="1">
    <name type="scientific">marine metagenome</name>
    <dbReference type="NCBI Taxonomy" id="408172"/>
    <lineage>
        <taxon>unclassified sequences</taxon>
        <taxon>metagenomes</taxon>
        <taxon>ecological metagenomes</taxon>
    </lineage>
</organism>
<dbReference type="EMBL" id="UINC01095933">
    <property type="protein sequence ID" value="SVC52403.1"/>
    <property type="molecule type" value="Genomic_DNA"/>
</dbReference>